<organism evidence="1 2">
    <name type="scientific">Gossypium australe</name>
    <dbReference type="NCBI Taxonomy" id="47621"/>
    <lineage>
        <taxon>Eukaryota</taxon>
        <taxon>Viridiplantae</taxon>
        <taxon>Streptophyta</taxon>
        <taxon>Embryophyta</taxon>
        <taxon>Tracheophyta</taxon>
        <taxon>Spermatophyta</taxon>
        <taxon>Magnoliopsida</taxon>
        <taxon>eudicotyledons</taxon>
        <taxon>Gunneridae</taxon>
        <taxon>Pentapetalae</taxon>
        <taxon>rosids</taxon>
        <taxon>malvids</taxon>
        <taxon>Malvales</taxon>
        <taxon>Malvaceae</taxon>
        <taxon>Malvoideae</taxon>
        <taxon>Gossypium</taxon>
    </lineage>
</organism>
<sequence>MIFYFLLVEYHKPRQLMISWSIPVLTPSRTLIESTPFDSGIKLLDPEDGKGMGLVDYLTKILASLGLDVGYGMVMFLSGMLAKILVFTQGSFYDLPLKILLDLTVMQAWKFSCGNSRRTIKHNSLGFKIGKC</sequence>
<reference evidence="2" key="1">
    <citation type="journal article" date="2019" name="Plant Biotechnol. J.">
        <title>Genome sequencing of the Australian wild diploid species Gossypium australe highlights disease resistance and delayed gland morphogenesis.</title>
        <authorList>
            <person name="Cai Y."/>
            <person name="Cai X."/>
            <person name="Wang Q."/>
            <person name="Wang P."/>
            <person name="Zhang Y."/>
            <person name="Cai C."/>
            <person name="Xu Y."/>
            <person name="Wang K."/>
            <person name="Zhou Z."/>
            <person name="Wang C."/>
            <person name="Geng S."/>
            <person name="Li B."/>
            <person name="Dong Q."/>
            <person name="Hou Y."/>
            <person name="Wang H."/>
            <person name="Ai P."/>
            <person name="Liu Z."/>
            <person name="Yi F."/>
            <person name="Sun M."/>
            <person name="An G."/>
            <person name="Cheng J."/>
            <person name="Zhang Y."/>
            <person name="Shi Q."/>
            <person name="Xie Y."/>
            <person name="Shi X."/>
            <person name="Chang Y."/>
            <person name="Huang F."/>
            <person name="Chen Y."/>
            <person name="Hong S."/>
            <person name="Mi L."/>
            <person name="Sun Q."/>
            <person name="Zhang L."/>
            <person name="Zhou B."/>
            <person name="Peng R."/>
            <person name="Zhang X."/>
            <person name="Liu F."/>
        </authorList>
    </citation>
    <scope>NUCLEOTIDE SEQUENCE [LARGE SCALE GENOMIC DNA]</scope>
    <source>
        <strain evidence="2">cv. PA1801</strain>
    </source>
</reference>
<evidence type="ECO:0000313" key="1">
    <source>
        <dbReference type="EMBL" id="KAA3465806.1"/>
    </source>
</evidence>
<keyword evidence="2" id="KW-1185">Reference proteome</keyword>
<dbReference type="Proteomes" id="UP000325315">
    <property type="component" value="Unassembled WGS sequence"/>
</dbReference>
<name>A0A5B6VA12_9ROSI</name>
<protein>
    <submittedName>
        <fullName evidence="1">Uncharacterized protein</fullName>
    </submittedName>
</protein>
<proteinExistence type="predicted"/>
<accession>A0A5B6VA12</accession>
<gene>
    <name evidence="1" type="ORF">EPI10_000946</name>
</gene>
<comment type="caution">
    <text evidence="1">The sequence shown here is derived from an EMBL/GenBank/DDBJ whole genome shotgun (WGS) entry which is preliminary data.</text>
</comment>
<dbReference type="EMBL" id="SMMG02000007">
    <property type="protein sequence ID" value="KAA3465806.1"/>
    <property type="molecule type" value="Genomic_DNA"/>
</dbReference>
<dbReference type="AlphaFoldDB" id="A0A5B6VA12"/>
<evidence type="ECO:0000313" key="2">
    <source>
        <dbReference type="Proteomes" id="UP000325315"/>
    </source>
</evidence>